<evidence type="ECO:0000313" key="2">
    <source>
        <dbReference type="EMBL" id="GBC10274.1"/>
    </source>
</evidence>
<reference evidence="3" key="2">
    <citation type="submission" date="2019-10" db="EMBL/GenBank/DDBJ databases">
        <title>Conservation and host-specific expression of non-tandemly repeated heterogenous ribosome RNA gene in arbuscular mycorrhizal fungi.</title>
        <authorList>
            <person name="Maeda T."/>
            <person name="Kobayashi Y."/>
            <person name="Nakagawa T."/>
            <person name="Ezawa T."/>
            <person name="Yamaguchi K."/>
            <person name="Bino T."/>
            <person name="Nishimoto Y."/>
            <person name="Shigenobu S."/>
            <person name="Kawaguchi M."/>
        </authorList>
    </citation>
    <scope>NUCLEOTIDE SEQUENCE</scope>
    <source>
        <strain evidence="3">HR1</strain>
    </source>
</reference>
<organism evidence="2 4">
    <name type="scientific">Rhizophagus clarus</name>
    <dbReference type="NCBI Taxonomy" id="94130"/>
    <lineage>
        <taxon>Eukaryota</taxon>
        <taxon>Fungi</taxon>
        <taxon>Fungi incertae sedis</taxon>
        <taxon>Mucoromycota</taxon>
        <taxon>Glomeromycotina</taxon>
        <taxon>Glomeromycetes</taxon>
        <taxon>Glomerales</taxon>
        <taxon>Glomeraceae</taxon>
        <taxon>Rhizophagus</taxon>
    </lineage>
</organism>
<dbReference type="Proteomes" id="UP000615446">
    <property type="component" value="Unassembled WGS sequence"/>
</dbReference>
<dbReference type="EMBL" id="BEXD01004370">
    <property type="protein sequence ID" value="GBC10274.1"/>
    <property type="molecule type" value="Genomic_DNA"/>
</dbReference>
<protein>
    <recommendedName>
        <fullName evidence="1">F-box domain-containing protein</fullName>
    </recommendedName>
</protein>
<evidence type="ECO:0000313" key="4">
    <source>
        <dbReference type="Proteomes" id="UP000247702"/>
    </source>
</evidence>
<dbReference type="SUPFAM" id="SSF81383">
    <property type="entry name" value="F-box domain"/>
    <property type="match status" value="1"/>
</dbReference>
<dbReference type="SUPFAM" id="SSF52047">
    <property type="entry name" value="RNI-like"/>
    <property type="match status" value="1"/>
</dbReference>
<dbReference type="Pfam" id="PF12937">
    <property type="entry name" value="F-box-like"/>
    <property type="match status" value="1"/>
</dbReference>
<evidence type="ECO:0000313" key="3">
    <source>
        <dbReference type="EMBL" id="GES74662.1"/>
    </source>
</evidence>
<dbReference type="InterPro" id="IPR036047">
    <property type="entry name" value="F-box-like_dom_sf"/>
</dbReference>
<gene>
    <name evidence="3" type="ORF">RCL2_000213200</name>
    <name evidence="2" type="ORF">RclHR1_00950011</name>
</gene>
<name>A0A2Z6S4M1_9GLOM</name>
<sequence length="478" mass="56297">MSQLPTDCLNDIFEYLDDRFTLYSCILVSRIWCEISVKFFWNNSNNYSISNISILVACLPNESKEILCENGIPILSPTTKLPIFNYASFCKVLSINNIQRKTEELLKNQQTISHQILYNNTNIVTQEICKMFMKQIPSLKKLVLLPYEDTIPNFILNLEAKDCLKNLSELRCDSNISPEIFYQLSQMCHNISLLHLHWYYPYFTDGLTDLISVQRNLKHFVMTQDDCNIGNTSLSLITKLPNTLIKLNLYNYNNLSLSFITKFSNLQELELSFEYYEDFTDFEKLSYVSFLQLQILRFQYSRPNIELLMRFLENNGKNLKEFYVCESDNLLNLAISKFCTNLRKLFTRFKNDELETFKIIFKSCLYLKSIGICCGGRFLNEKEILEAIVKYSHENISEVVILHQSYVYHLQTEKLSPKELESFFKNWANRVPQTLLTLVIVTNRFFKQSLDKNEKNMKIIKKYIELGVIKDFKVRNSY</sequence>
<keyword evidence="4" id="KW-1185">Reference proteome</keyword>
<dbReference type="Gene3D" id="3.80.10.10">
    <property type="entry name" value="Ribonuclease Inhibitor"/>
    <property type="match status" value="1"/>
</dbReference>
<dbReference type="InterPro" id="IPR032675">
    <property type="entry name" value="LRR_dom_sf"/>
</dbReference>
<dbReference type="Proteomes" id="UP000247702">
    <property type="component" value="Unassembled WGS sequence"/>
</dbReference>
<dbReference type="OrthoDB" id="10425095at2759"/>
<comment type="caution">
    <text evidence="2">The sequence shown here is derived from an EMBL/GenBank/DDBJ whole genome shotgun (WGS) entry which is preliminary data.</text>
</comment>
<accession>A0A2Z6S4M1</accession>
<dbReference type="InterPro" id="IPR001810">
    <property type="entry name" value="F-box_dom"/>
</dbReference>
<dbReference type="CDD" id="cd09917">
    <property type="entry name" value="F-box_SF"/>
    <property type="match status" value="1"/>
</dbReference>
<dbReference type="AlphaFoldDB" id="A0A2Z6S4M1"/>
<dbReference type="EMBL" id="BLAL01000012">
    <property type="protein sequence ID" value="GES74662.1"/>
    <property type="molecule type" value="Genomic_DNA"/>
</dbReference>
<evidence type="ECO:0000259" key="1">
    <source>
        <dbReference type="Pfam" id="PF12937"/>
    </source>
</evidence>
<reference evidence="2 4" key="1">
    <citation type="submission" date="2017-11" db="EMBL/GenBank/DDBJ databases">
        <title>The genome of Rhizophagus clarus HR1 reveals common genetic basis of auxotrophy among arbuscular mycorrhizal fungi.</title>
        <authorList>
            <person name="Kobayashi Y."/>
        </authorList>
    </citation>
    <scope>NUCLEOTIDE SEQUENCE [LARGE SCALE GENOMIC DNA]</scope>
    <source>
        <strain evidence="2 4">HR1</strain>
    </source>
</reference>
<feature type="domain" description="F-box" evidence="1">
    <location>
        <begin position="2"/>
        <end position="42"/>
    </location>
</feature>
<proteinExistence type="predicted"/>